<dbReference type="RefSeq" id="WP_290194307.1">
    <property type="nucleotide sequence ID" value="NZ_CP047654.1"/>
</dbReference>
<dbReference type="SUPFAM" id="SSF50037">
    <property type="entry name" value="C-terminal domain of transcriptional repressors"/>
    <property type="match status" value="1"/>
</dbReference>
<keyword evidence="6" id="KW-0678">Repressor</keyword>
<evidence type="ECO:0000256" key="8">
    <source>
        <dbReference type="ARBA" id="ARBA00023015"/>
    </source>
</evidence>
<comment type="subcellular location">
    <subcellularLocation>
        <location evidence="1">Cytoplasm</location>
    </subcellularLocation>
</comment>
<dbReference type="Gene3D" id="1.10.60.10">
    <property type="entry name" value="Iron dependent repressor, metal binding and dimerisation domain"/>
    <property type="match status" value="1"/>
</dbReference>
<evidence type="ECO:0000313" key="14">
    <source>
        <dbReference type="EMBL" id="MDR7329500.1"/>
    </source>
</evidence>
<evidence type="ECO:0000256" key="11">
    <source>
        <dbReference type="ARBA" id="ARBA00032618"/>
    </source>
</evidence>
<dbReference type="SMART" id="SM00899">
    <property type="entry name" value="FeoA"/>
    <property type="match status" value="1"/>
</dbReference>
<keyword evidence="8" id="KW-0805">Transcription regulation</keyword>
<dbReference type="InterPro" id="IPR040767">
    <property type="entry name" value="DtxR/IdeR_SH3"/>
</dbReference>
<evidence type="ECO:0000256" key="4">
    <source>
        <dbReference type="ARBA" id="ARBA00016140"/>
    </source>
</evidence>
<dbReference type="SUPFAM" id="SSF46785">
    <property type="entry name" value="Winged helix' DNA-binding domain"/>
    <property type="match status" value="1"/>
</dbReference>
<accession>A0ABU1ZXB9</accession>
<dbReference type="SUPFAM" id="SSF47979">
    <property type="entry name" value="Iron-dependent repressor protein, dimerization domain"/>
    <property type="match status" value="1"/>
</dbReference>
<proteinExistence type="inferred from homology"/>
<dbReference type="InterPro" id="IPR022687">
    <property type="entry name" value="HTH_DTXR"/>
</dbReference>
<dbReference type="InterPro" id="IPR036388">
    <property type="entry name" value="WH-like_DNA-bd_sf"/>
</dbReference>
<dbReference type="SMART" id="SM00529">
    <property type="entry name" value="HTH_DTXR"/>
    <property type="match status" value="1"/>
</dbReference>
<protein>
    <recommendedName>
        <fullName evidence="4">Diphtheria toxin repressor</fullName>
    </recommendedName>
    <alternativeName>
        <fullName evidence="11">Iron-dependent diphtheria tox regulatory element</fullName>
    </alternativeName>
    <alternativeName>
        <fullName evidence="12">Tox regulatory factor</fullName>
    </alternativeName>
</protein>
<keyword evidence="5" id="KW-0963">Cytoplasm</keyword>
<evidence type="ECO:0000256" key="9">
    <source>
        <dbReference type="ARBA" id="ARBA00023125"/>
    </source>
</evidence>
<dbReference type="Gene3D" id="1.10.10.10">
    <property type="entry name" value="Winged helix-like DNA-binding domain superfamily/Winged helix DNA-binding domain"/>
    <property type="match status" value="1"/>
</dbReference>
<dbReference type="PANTHER" id="PTHR33238:SF10">
    <property type="entry name" value="IRON-DEPENDENT REPRESSOR IDER"/>
    <property type="match status" value="1"/>
</dbReference>
<dbReference type="EMBL" id="JAVDXZ010000001">
    <property type="protein sequence ID" value="MDR7329500.1"/>
    <property type="molecule type" value="Genomic_DNA"/>
</dbReference>
<dbReference type="Proteomes" id="UP001180840">
    <property type="component" value="Unassembled WGS sequence"/>
</dbReference>
<dbReference type="InterPro" id="IPR022689">
    <property type="entry name" value="Iron_dep_repressor"/>
</dbReference>
<keyword evidence="10" id="KW-0804">Transcription</keyword>
<dbReference type="Pfam" id="PF01325">
    <property type="entry name" value="Fe_dep_repress"/>
    <property type="match status" value="1"/>
</dbReference>
<comment type="similarity">
    <text evidence="2">Belongs to the DtxR/MntR family.</text>
</comment>
<feature type="domain" description="HTH dtxR-type" evidence="13">
    <location>
        <begin position="1"/>
        <end position="65"/>
    </location>
</feature>
<comment type="subunit">
    <text evidence="3">Homodimer.</text>
</comment>
<keyword evidence="15" id="KW-1185">Reference proteome</keyword>
<dbReference type="InterPro" id="IPR036390">
    <property type="entry name" value="WH_DNA-bd_sf"/>
</dbReference>
<evidence type="ECO:0000256" key="12">
    <source>
        <dbReference type="ARBA" id="ARBA00033329"/>
    </source>
</evidence>
<dbReference type="Pfam" id="PF02742">
    <property type="entry name" value="Fe_dep_repr_C"/>
    <property type="match status" value="1"/>
</dbReference>
<name>A0ABU1ZXB9_9CORY</name>
<organism evidence="14 15">
    <name type="scientific">Corynebacterium guangdongense</name>
    <dbReference type="NCBI Taxonomy" id="1783348"/>
    <lineage>
        <taxon>Bacteria</taxon>
        <taxon>Bacillati</taxon>
        <taxon>Actinomycetota</taxon>
        <taxon>Actinomycetes</taxon>
        <taxon>Mycobacteriales</taxon>
        <taxon>Corynebacteriaceae</taxon>
        <taxon>Corynebacterium</taxon>
    </lineage>
</organism>
<evidence type="ECO:0000256" key="2">
    <source>
        <dbReference type="ARBA" id="ARBA00007871"/>
    </source>
</evidence>
<comment type="caution">
    <text evidence="14">The sequence shown here is derived from an EMBL/GenBank/DDBJ whole genome shotgun (WGS) entry which is preliminary data.</text>
</comment>
<dbReference type="InterPro" id="IPR008988">
    <property type="entry name" value="Transcriptional_repressor_C"/>
</dbReference>
<keyword evidence="7" id="KW-0408">Iron</keyword>
<dbReference type="PROSITE" id="PS50944">
    <property type="entry name" value="HTH_DTXR"/>
    <property type="match status" value="1"/>
</dbReference>
<reference evidence="14" key="1">
    <citation type="submission" date="2023-07" db="EMBL/GenBank/DDBJ databases">
        <title>Sequencing the genomes of 1000 actinobacteria strains.</title>
        <authorList>
            <person name="Klenk H.-P."/>
        </authorList>
    </citation>
    <scope>NUCLEOTIDE SEQUENCE</scope>
    <source>
        <strain evidence="14">DSM 107476</strain>
    </source>
</reference>
<dbReference type="Gene3D" id="2.30.30.90">
    <property type="match status" value="1"/>
</dbReference>
<evidence type="ECO:0000256" key="1">
    <source>
        <dbReference type="ARBA" id="ARBA00004496"/>
    </source>
</evidence>
<evidence type="ECO:0000256" key="3">
    <source>
        <dbReference type="ARBA" id="ARBA00011738"/>
    </source>
</evidence>
<evidence type="ECO:0000313" key="15">
    <source>
        <dbReference type="Proteomes" id="UP001180840"/>
    </source>
</evidence>
<evidence type="ECO:0000256" key="5">
    <source>
        <dbReference type="ARBA" id="ARBA00022490"/>
    </source>
</evidence>
<dbReference type="Pfam" id="PF18357">
    <property type="entry name" value="DtxR"/>
    <property type="match status" value="1"/>
</dbReference>
<gene>
    <name evidence="14" type="ORF">J2S39_001176</name>
</gene>
<sequence>MRELVDTTEMYLRTIYELEEEGITPLRARIAERLEQSGPTVSQTVARMERDGLLIVRPDRSLEMTESGRELATSVMRKHRLAELLLTDVLKLDIHQVHDEACRWEHVMSEEVERKVVELLPDVSRSPFGNPIPGLSELGVEVTEQPDAGVRAIDLKQSTPVRARIVQINEILQVDAAQFRALNEVGIVVGAQVDIVNRDFTVTITTESGATVELSDDLAHAVRVEKIDA</sequence>
<dbReference type="InterPro" id="IPR036421">
    <property type="entry name" value="Fe_dep_repressor_sf"/>
</dbReference>
<keyword evidence="9" id="KW-0238">DNA-binding</keyword>
<evidence type="ECO:0000256" key="6">
    <source>
        <dbReference type="ARBA" id="ARBA00022491"/>
    </source>
</evidence>
<evidence type="ECO:0000256" key="10">
    <source>
        <dbReference type="ARBA" id="ARBA00023163"/>
    </source>
</evidence>
<evidence type="ECO:0000259" key="13">
    <source>
        <dbReference type="PROSITE" id="PS50944"/>
    </source>
</evidence>
<evidence type="ECO:0000256" key="7">
    <source>
        <dbReference type="ARBA" id="ARBA00023004"/>
    </source>
</evidence>
<dbReference type="InterPro" id="IPR038157">
    <property type="entry name" value="FeoA_core_dom"/>
</dbReference>
<dbReference type="PANTHER" id="PTHR33238">
    <property type="entry name" value="IRON (METAL) DEPENDENT REPRESSOR, DTXR FAMILY"/>
    <property type="match status" value="1"/>
</dbReference>
<dbReference type="InterPro" id="IPR007167">
    <property type="entry name" value="Fe-transptr_FeoA-like"/>
</dbReference>
<dbReference type="InterPro" id="IPR050536">
    <property type="entry name" value="DtxR_MntR_Metal-Reg"/>
</dbReference>
<dbReference type="InterPro" id="IPR001367">
    <property type="entry name" value="Fe_dep_repressor"/>
</dbReference>